<reference evidence="2 3" key="1">
    <citation type="journal article" date="2020" name="Nature">
        <title>Six reference-quality genomes reveal evolution of bat adaptations.</title>
        <authorList>
            <person name="Jebb D."/>
            <person name="Huang Z."/>
            <person name="Pippel M."/>
            <person name="Hughes G.M."/>
            <person name="Lavrichenko K."/>
            <person name="Devanna P."/>
            <person name="Winkler S."/>
            <person name="Jermiin L.S."/>
            <person name="Skirmuntt E.C."/>
            <person name="Katzourakis A."/>
            <person name="Burkitt-Gray L."/>
            <person name="Ray D.A."/>
            <person name="Sullivan K.A.M."/>
            <person name="Roscito J.G."/>
            <person name="Kirilenko B.M."/>
            <person name="Davalos L.M."/>
            <person name="Corthals A.P."/>
            <person name="Power M.L."/>
            <person name="Jones G."/>
            <person name="Ransome R.D."/>
            <person name="Dechmann D.K.N."/>
            <person name="Locatelli A.G."/>
            <person name="Puechmaille S.J."/>
            <person name="Fedrigo O."/>
            <person name="Jarvis E.D."/>
            <person name="Hiller M."/>
            <person name="Vernes S.C."/>
            <person name="Myers E.W."/>
            <person name="Teeling E.C."/>
        </authorList>
    </citation>
    <scope>NUCLEOTIDE SEQUENCE [LARGE SCALE GENOMIC DNA]</scope>
    <source>
        <strain evidence="2">MMolMol1</strain>
        <tissue evidence="2">Muscle</tissue>
    </source>
</reference>
<keyword evidence="3" id="KW-1185">Reference proteome</keyword>
<accession>A0A7J8C8G4</accession>
<name>A0A7J8C8G4_MOLMO</name>
<dbReference type="EMBL" id="JACASF010000021">
    <property type="protein sequence ID" value="KAF6407143.1"/>
    <property type="molecule type" value="Genomic_DNA"/>
</dbReference>
<sequence>MAGQMRAEQWTHEVGVTKGFPDDNSPPAPHAELKVQTAGVVNGLFIRLCSVKPLARARQPRELEQGHLAAGLDPYPQALEGDPSQTPEHLPRVWERCRASGECHWRGALGPGPQPGESAGPGRRAGPRCGPTRAPGA</sequence>
<dbReference type="InParanoid" id="A0A7J8C8G4"/>
<feature type="compositionally biased region" description="Low complexity" evidence="1">
    <location>
        <begin position="120"/>
        <end position="137"/>
    </location>
</feature>
<protein>
    <submittedName>
        <fullName evidence="2">Uncharacterized protein</fullName>
    </submittedName>
</protein>
<dbReference type="AlphaFoldDB" id="A0A7J8C8G4"/>
<organism evidence="2 3">
    <name type="scientific">Molossus molossus</name>
    <name type="common">Pallas' mastiff bat</name>
    <name type="synonym">Vespertilio molossus</name>
    <dbReference type="NCBI Taxonomy" id="27622"/>
    <lineage>
        <taxon>Eukaryota</taxon>
        <taxon>Metazoa</taxon>
        <taxon>Chordata</taxon>
        <taxon>Craniata</taxon>
        <taxon>Vertebrata</taxon>
        <taxon>Euteleostomi</taxon>
        <taxon>Mammalia</taxon>
        <taxon>Eutheria</taxon>
        <taxon>Laurasiatheria</taxon>
        <taxon>Chiroptera</taxon>
        <taxon>Yangochiroptera</taxon>
        <taxon>Molossidae</taxon>
        <taxon>Molossus</taxon>
    </lineage>
</organism>
<comment type="caution">
    <text evidence="2">The sequence shown here is derived from an EMBL/GenBank/DDBJ whole genome shotgun (WGS) entry which is preliminary data.</text>
</comment>
<evidence type="ECO:0000256" key="1">
    <source>
        <dbReference type="SAM" id="MobiDB-lite"/>
    </source>
</evidence>
<proteinExistence type="predicted"/>
<gene>
    <name evidence="2" type="ORF">HJG59_009854</name>
</gene>
<feature type="region of interest" description="Disordered" evidence="1">
    <location>
        <begin position="1"/>
        <end position="30"/>
    </location>
</feature>
<feature type="region of interest" description="Disordered" evidence="1">
    <location>
        <begin position="105"/>
        <end position="137"/>
    </location>
</feature>
<evidence type="ECO:0000313" key="3">
    <source>
        <dbReference type="Proteomes" id="UP000550707"/>
    </source>
</evidence>
<dbReference type="Proteomes" id="UP000550707">
    <property type="component" value="Unassembled WGS sequence"/>
</dbReference>
<evidence type="ECO:0000313" key="2">
    <source>
        <dbReference type="EMBL" id="KAF6407143.1"/>
    </source>
</evidence>